<name>A0A0F9MBY1_9ZZZZ</name>
<feature type="non-terminal residue" evidence="1">
    <location>
        <position position="35"/>
    </location>
</feature>
<dbReference type="EMBL" id="LAZR01005832">
    <property type="protein sequence ID" value="KKM96801.1"/>
    <property type="molecule type" value="Genomic_DNA"/>
</dbReference>
<organism evidence="1">
    <name type="scientific">marine sediment metagenome</name>
    <dbReference type="NCBI Taxonomy" id="412755"/>
    <lineage>
        <taxon>unclassified sequences</taxon>
        <taxon>metagenomes</taxon>
        <taxon>ecological metagenomes</taxon>
    </lineage>
</organism>
<protein>
    <submittedName>
        <fullName evidence="1">Uncharacterized protein</fullName>
    </submittedName>
</protein>
<reference evidence="1" key="1">
    <citation type="journal article" date="2015" name="Nature">
        <title>Complex archaea that bridge the gap between prokaryotes and eukaryotes.</title>
        <authorList>
            <person name="Spang A."/>
            <person name="Saw J.H."/>
            <person name="Jorgensen S.L."/>
            <person name="Zaremba-Niedzwiedzka K."/>
            <person name="Martijn J."/>
            <person name="Lind A.E."/>
            <person name="van Eijk R."/>
            <person name="Schleper C."/>
            <person name="Guy L."/>
            <person name="Ettema T.J."/>
        </authorList>
    </citation>
    <scope>NUCLEOTIDE SEQUENCE</scope>
</reference>
<accession>A0A0F9MBY1</accession>
<proteinExistence type="predicted"/>
<gene>
    <name evidence="1" type="ORF">LCGC14_1174370</name>
</gene>
<sequence>MDKAQAVFEKIAKKKKLSKPFIGPAGAGVIGAVLG</sequence>
<evidence type="ECO:0000313" key="1">
    <source>
        <dbReference type="EMBL" id="KKM96801.1"/>
    </source>
</evidence>
<dbReference type="AlphaFoldDB" id="A0A0F9MBY1"/>
<comment type="caution">
    <text evidence="1">The sequence shown here is derived from an EMBL/GenBank/DDBJ whole genome shotgun (WGS) entry which is preliminary data.</text>
</comment>